<dbReference type="Proteomes" id="UP000004030">
    <property type="component" value="Unassembled WGS sequence"/>
</dbReference>
<name>G6EDE5_9SPHN</name>
<reference evidence="1 2" key="1">
    <citation type="journal article" date="2012" name="J. Bacteriol.">
        <title>Genome sequence of benzo(a)pyrene-degrading bacterium Novosphingobium pentaromativorans US6-1.</title>
        <authorList>
            <person name="Luo Y.R."/>
            <person name="Kang S.G."/>
            <person name="Kim S.J."/>
            <person name="Kim M.R."/>
            <person name="Li N."/>
            <person name="Lee J.H."/>
            <person name="Kwon K.K."/>
        </authorList>
    </citation>
    <scope>NUCLEOTIDE SEQUENCE [LARGE SCALE GENOMIC DNA]</scope>
    <source>
        <strain evidence="1 2">US6-1</strain>
    </source>
</reference>
<evidence type="ECO:0000313" key="1">
    <source>
        <dbReference type="EMBL" id="EHJ60676.1"/>
    </source>
</evidence>
<gene>
    <name evidence="1" type="ORF">NSU_2373</name>
</gene>
<evidence type="ECO:0000313" key="2">
    <source>
        <dbReference type="Proteomes" id="UP000004030"/>
    </source>
</evidence>
<proteinExistence type="predicted"/>
<sequence>MDEASGRGIREVRQGRCSLMRETVCGKLRMADINLLEILDAVG</sequence>
<dbReference type="AlphaFoldDB" id="G6EDE5"/>
<keyword evidence="2" id="KW-1185">Reference proteome</keyword>
<accession>G6EDE5</accession>
<dbReference type="EMBL" id="AGFM01000034">
    <property type="protein sequence ID" value="EHJ60676.1"/>
    <property type="molecule type" value="Genomic_DNA"/>
</dbReference>
<comment type="caution">
    <text evidence="1">The sequence shown here is derived from an EMBL/GenBank/DDBJ whole genome shotgun (WGS) entry which is preliminary data.</text>
</comment>
<protein>
    <submittedName>
        <fullName evidence="1">Uncharacterized protein</fullName>
    </submittedName>
</protein>
<organism evidence="1 2">
    <name type="scientific">Novosphingobium pentaromativorans US6-1</name>
    <dbReference type="NCBI Taxonomy" id="1088721"/>
    <lineage>
        <taxon>Bacteria</taxon>
        <taxon>Pseudomonadati</taxon>
        <taxon>Pseudomonadota</taxon>
        <taxon>Alphaproteobacteria</taxon>
        <taxon>Sphingomonadales</taxon>
        <taxon>Sphingomonadaceae</taxon>
        <taxon>Novosphingobium</taxon>
    </lineage>
</organism>